<organism evidence="4">
    <name type="scientific">Melampsora larici-populina (strain 98AG31 / pathotype 3-4-7)</name>
    <name type="common">Poplar leaf rust fungus</name>
    <dbReference type="NCBI Taxonomy" id="747676"/>
    <lineage>
        <taxon>Eukaryota</taxon>
        <taxon>Fungi</taxon>
        <taxon>Dikarya</taxon>
        <taxon>Basidiomycota</taxon>
        <taxon>Pucciniomycotina</taxon>
        <taxon>Pucciniomycetes</taxon>
        <taxon>Pucciniales</taxon>
        <taxon>Melampsoraceae</taxon>
        <taxon>Melampsora</taxon>
    </lineage>
</organism>
<protein>
    <recommendedName>
        <fullName evidence="5">Secreted protein</fullName>
    </recommendedName>
</protein>
<dbReference type="EMBL" id="GL883105">
    <property type="protein sequence ID" value="EGG07063.1"/>
    <property type="molecule type" value="Genomic_DNA"/>
</dbReference>
<name>F4RKB2_MELLP</name>
<feature type="region of interest" description="Disordered" evidence="1">
    <location>
        <begin position="112"/>
        <end position="137"/>
    </location>
</feature>
<dbReference type="RefSeq" id="XP_007409505.1">
    <property type="nucleotide sequence ID" value="XM_007409443.1"/>
</dbReference>
<keyword evidence="2" id="KW-0732">Signal</keyword>
<dbReference type="HOGENOM" id="CLU_1865547_0_0_1"/>
<feature type="signal peptide" evidence="2">
    <location>
        <begin position="1"/>
        <end position="21"/>
    </location>
</feature>
<evidence type="ECO:0008006" key="5">
    <source>
        <dbReference type="Google" id="ProtNLM"/>
    </source>
</evidence>
<dbReference type="AlphaFoldDB" id="F4RKB2"/>
<evidence type="ECO:0000313" key="3">
    <source>
        <dbReference type="EMBL" id="EGG07063.1"/>
    </source>
</evidence>
<dbReference type="KEGG" id="mlr:MELLADRAFT_106078"/>
<gene>
    <name evidence="3" type="ORF">MELLADRAFT_106078</name>
</gene>
<dbReference type="InParanoid" id="F4RKB2"/>
<reference evidence="4" key="1">
    <citation type="journal article" date="2011" name="Proc. Natl. Acad. Sci. U.S.A.">
        <title>Obligate biotrophy features unraveled by the genomic analysis of rust fungi.</title>
        <authorList>
            <person name="Duplessis S."/>
            <person name="Cuomo C.A."/>
            <person name="Lin Y.-C."/>
            <person name="Aerts A."/>
            <person name="Tisserant E."/>
            <person name="Veneault-Fourrey C."/>
            <person name="Joly D.L."/>
            <person name="Hacquard S."/>
            <person name="Amselem J."/>
            <person name="Cantarel B.L."/>
            <person name="Chiu R."/>
            <person name="Coutinho P.M."/>
            <person name="Feau N."/>
            <person name="Field M."/>
            <person name="Frey P."/>
            <person name="Gelhaye E."/>
            <person name="Goldberg J."/>
            <person name="Grabherr M.G."/>
            <person name="Kodira C.D."/>
            <person name="Kohler A."/>
            <person name="Kuees U."/>
            <person name="Lindquist E.A."/>
            <person name="Lucas S.M."/>
            <person name="Mago R."/>
            <person name="Mauceli E."/>
            <person name="Morin E."/>
            <person name="Murat C."/>
            <person name="Pangilinan J.L."/>
            <person name="Park R."/>
            <person name="Pearson M."/>
            <person name="Quesneville H."/>
            <person name="Rouhier N."/>
            <person name="Sakthikumar S."/>
            <person name="Salamov A.A."/>
            <person name="Schmutz J."/>
            <person name="Selles B."/>
            <person name="Shapiro H."/>
            <person name="Tanguay P."/>
            <person name="Tuskan G.A."/>
            <person name="Henrissat B."/>
            <person name="Van de Peer Y."/>
            <person name="Rouze P."/>
            <person name="Ellis J.G."/>
            <person name="Dodds P.N."/>
            <person name="Schein J.E."/>
            <person name="Zhong S."/>
            <person name="Hamelin R.C."/>
            <person name="Grigoriev I.V."/>
            <person name="Szabo L.J."/>
            <person name="Martin F."/>
        </authorList>
    </citation>
    <scope>NUCLEOTIDE SEQUENCE [LARGE SCALE GENOMIC DNA]</scope>
    <source>
        <strain evidence="4">98AG31 / pathotype 3-4-7</strain>
    </source>
</reference>
<dbReference type="Proteomes" id="UP000001072">
    <property type="component" value="Unassembled WGS sequence"/>
</dbReference>
<sequence length="137" mass="15405">MNSKVSLKALVLLTFILGVQCGITPCRHGCNNMEVTPEREYQCGKIWRCEHNRGHTKCTKKYKVVSARCRTCGNEEDPDACPWTTKEHDHMTACRPTCPKFQDSLFNPLITGDPGTSASRKKKEEAYNKISASIPDN</sequence>
<evidence type="ECO:0000313" key="4">
    <source>
        <dbReference type="Proteomes" id="UP000001072"/>
    </source>
</evidence>
<accession>F4RKB2</accession>
<evidence type="ECO:0000256" key="2">
    <source>
        <dbReference type="SAM" id="SignalP"/>
    </source>
</evidence>
<dbReference type="GeneID" id="18922799"/>
<feature type="chain" id="PRO_5003315301" description="Secreted protein" evidence="2">
    <location>
        <begin position="22"/>
        <end position="137"/>
    </location>
</feature>
<dbReference type="VEuPathDB" id="FungiDB:MELLADRAFT_106078"/>
<evidence type="ECO:0000256" key="1">
    <source>
        <dbReference type="SAM" id="MobiDB-lite"/>
    </source>
</evidence>
<proteinExistence type="predicted"/>
<keyword evidence="4" id="KW-1185">Reference proteome</keyword>